<evidence type="ECO:0000313" key="4">
    <source>
        <dbReference type="Proteomes" id="UP001242342"/>
    </source>
</evidence>
<keyword evidence="1" id="KW-0808">Transferase</keyword>
<evidence type="ECO:0000256" key="1">
    <source>
        <dbReference type="ARBA" id="ARBA00022679"/>
    </source>
</evidence>
<gene>
    <name evidence="3" type="ORF">Q8W23_11940</name>
</gene>
<dbReference type="InterPro" id="IPR050769">
    <property type="entry name" value="NAT_camello-type"/>
</dbReference>
<dbReference type="InterPro" id="IPR000182">
    <property type="entry name" value="GNAT_dom"/>
</dbReference>
<dbReference type="Pfam" id="PF00583">
    <property type="entry name" value="Acetyltransf_1"/>
    <property type="match status" value="1"/>
</dbReference>
<dbReference type="InterPro" id="IPR016181">
    <property type="entry name" value="Acyl_CoA_acyltransferase"/>
</dbReference>
<reference evidence="3 4" key="1">
    <citation type="submission" date="2023-07" db="EMBL/GenBank/DDBJ databases">
        <title>Genome content predicts the carbon catabolic preferences of heterotrophic bacteria.</title>
        <authorList>
            <person name="Gralka M."/>
        </authorList>
    </citation>
    <scope>NUCLEOTIDE SEQUENCE [LARGE SCALE GENOMIC DNA]</scope>
    <source>
        <strain evidence="3 4">4G03</strain>
    </source>
</reference>
<dbReference type="PROSITE" id="PS51186">
    <property type="entry name" value="GNAT"/>
    <property type="match status" value="1"/>
</dbReference>
<proteinExistence type="predicted"/>
<dbReference type="Proteomes" id="UP001242342">
    <property type="component" value="Unassembled WGS sequence"/>
</dbReference>
<accession>A0ABT9F648</accession>
<keyword evidence="4" id="KW-1185">Reference proteome</keyword>
<dbReference type="EMBL" id="JAUYVU010000009">
    <property type="protein sequence ID" value="MDP2542187.1"/>
    <property type="molecule type" value="Genomic_DNA"/>
</dbReference>
<sequence length="161" mass="18844">MNTTKNTVSITTFKEEYSSSFYDLNIEWLETFFYVEPYDKEVLSNPHKYIINKGGHIFFATLNNEIVGTVALMPMDDSNVYELTKMAVSPKHRGYKIGQQLMQHCIDFAKENNFDKLILYSNTKLENAIYIYRKFGFLEIPVEEGCPYERCNIKMELKTNS</sequence>
<dbReference type="PANTHER" id="PTHR13947">
    <property type="entry name" value="GNAT FAMILY N-ACETYLTRANSFERASE"/>
    <property type="match status" value="1"/>
</dbReference>
<dbReference type="SUPFAM" id="SSF55729">
    <property type="entry name" value="Acyl-CoA N-acyltransferases (Nat)"/>
    <property type="match status" value="1"/>
</dbReference>
<name>A0ABT9F648_9FLAO</name>
<dbReference type="PANTHER" id="PTHR13947:SF37">
    <property type="entry name" value="LD18367P"/>
    <property type="match status" value="1"/>
</dbReference>
<organism evidence="3 4">
    <name type="scientific">Tenacibaculum discolor</name>
    <dbReference type="NCBI Taxonomy" id="361581"/>
    <lineage>
        <taxon>Bacteria</taxon>
        <taxon>Pseudomonadati</taxon>
        <taxon>Bacteroidota</taxon>
        <taxon>Flavobacteriia</taxon>
        <taxon>Flavobacteriales</taxon>
        <taxon>Flavobacteriaceae</taxon>
        <taxon>Tenacibaculum</taxon>
    </lineage>
</organism>
<feature type="domain" description="N-acetyltransferase" evidence="2">
    <location>
        <begin position="8"/>
        <end position="160"/>
    </location>
</feature>
<evidence type="ECO:0000313" key="3">
    <source>
        <dbReference type="EMBL" id="MDP2542187.1"/>
    </source>
</evidence>
<dbReference type="Gene3D" id="3.40.630.30">
    <property type="match status" value="1"/>
</dbReference>
<evidence type="ECO:0000259" key="2">
    <source>
        <dbReference type="PROSITE" id="PS51186"/>
    </source>
</evidence>
<dbReference type="CDD" id="cd04301">
    <property type="entry name" value="NAT_SF"/>
    <property type="match status" value="1"/>
</dbReference>
<comment type="caution">
    <text evidence="3">The sequence shown here is derived from an EMBL/GenBank/DDBJ whole genome shotgun (WGS) entry which is preliminary data.</text>
</comment>
<protein>
    <submittedName>
        <fullName evidence="3">GNAT family N-acetyltransferase</fullName>
    </submittedName>
</protein>